<dbReference type="Proteomes" id="UP000268014">
    <property type="component" value="Unassembled WGS sequence"/>
</dbReference>
<organism evidence="3">
    <name type="scientific">Haemonchus placei</name>
    <name type="common">Barber's pole worm</name>
    <dbReference type="NCBI Taxonomy" id="6290"/>
    <lineage>
        <taxon>Eukaryota</taxon>
        <taxon>Metazoa</taxon>
        <taxon>Ecdysozoa</taxon>
        <taxon>Nematoda</taxon>
        <taxon>Chromadorea</taxon>
        <taxon>Rhabditida</taxon>
        <taxon>Rhabditina</taxon>
        <taxon>Rhabditomorpha</taxon>
        <taxon>Strongyloidea</taxon>
        <taxon>Trichostrongylidae</taxon>
        <taxon>Haemonchus</taxon>
    </lineage>
</organism>
<dbReference type="WBParaSite" id="HPLM_0000861801-mRNA-1">
    <property type="protein sequence ID" value="HPLM_0000861801-mRNA-1"/>
    <property type="gene ID" value="HPLM_0000861801"/>
</dbReference>
<dbReference type="AlphaFoldDB" id="A0A0N4WDG4"/>
<keyword evidence="2" id="KW-1185">Reference proteome</keyword>
<proteinExistence type="predicted"/>
<evidence type="ECO:0000313" key="1">
    <source>
        <dbReference type="EMBL" id="VDO35361.1"/>
    </source>
</evidence>
<name>A0A0N4WDG4_HAEPC</name>
<reference evidence="3" key="1">
    <citation type="submission" date="2017-02" db="UniProtKB">
        <authorList>
            <consortium name="WormBaseParasite"/>
        </authorList>
    </citation>
    <scope>IDENTIFICATION</scope>
</reference>
<sequence length="104" mass="11865">MGSMADDADVLERCFYDSMLESDAEYLYEPEEESGFVPAVVRDPEDFDTDETDECHSDTIPNTFSVIHSGYGEQLLGLVVRTQCFFDKPSRHYVVNIKTIRNLT</sequence>
<reference evidence="1 2" key="2">
    <citation type="submission" date="2018-11" db="EMBL/GenBank/DDBJ databases">
        <authorList>
            <consortium name="Pathogen Informatics"/>
        </authorList>
    </citation>
    <scope>NUCLEOTIDE SEQUENCE [LARGE SCALE GENOMIC DNA]</scope>
    <source>
        <strain evidence="1 2">MHpl1</strain>
    </source>
</reference>
<protein>
    <submittedName>
        <fullName evidence="3">SH2 domain-containing protein</fullName>
    </submittedName>
</protein>
<gene>
    <name evidence="1" type="ORF">HPLM_LOCUS8610</name>
</gene>
<accession>A0A0N4WDG4</accession>
<evidence type="ECO:0000313" key="3">
    <source>
        <dbReference type="WBParaSite" id="HPLM_0000861801-mRNA-1"/>
    </source>
</evidence>
<evidence type="ECO:0000313" key="2">
    <source>
        <dbReference type="Proteomes" id="UP000268014"/>
    </source>
</evidence>
<dbReference type="EMBL" id="UZAF01016896">
    <property type="protein sequence ID" value="VDO35361.1"/>
    <property type="molecule type" value="Genomic_DNA"/>
</dbReference>